<evidence type="ECO:0000313" key="2">
    <source>
        <dbReference type="Proteomes" id="UP000245391"/>
    </source>
</evidence>
<keyword evidence="2" id="KW-1185">Reference proteome</keyword>
<evidence type="ECO:0008006" key="3">
    <source>
        <dbReference type="Google" id="ProtNLM"/>
    </source>
</evidence>
<dbReference type="RefSeq" id="WP_109927865.1">
    <property type="nucleotide sequence ID" value="NZ_QGNY01000001.1"/>
</dbReference>
<accession>A0A317F6Y0</accession>
<organism evidence="1 2">
    <name type="scientific">Pedobacter paludis</name>
    <dbReference type="NCBI Taxonomy" id="2203212"/>
    <lineage>
        <taxon>Bacteria</taxon>
        <taxon>Pseudomonadati</taxon>
        <taxon>Bacteroidota</taxon>
        <taxon>Sphingobacteriia</taxon>
        <taxon>Sphingobacteriales</taxon>
        <taxon>Sphingobacteriaceae</taxon>
        <taxon>Pedobacter</taxon>
    </lineage>
</organism>
<reference evidence="2" key="1">
    <citation type="submission" date="2018-05" db="EMBL/GenBank/DDBJ databases">
        <title>Pedobacter paludis sp. nov., isolated from wetland soil.</title>
        <authorList>
            <person name="Zhang Y."/>
        </authorList>
    </citation>
    <scope>NUCLEOTIDE SEQUENCE [LARGE SCALE GENOMIC DNA]</scope>
    <source>
        <strain evidence="2">R-8</strain>
    </source>
</reference>
<comment type="caution">
    <text evidence="1">The sequence shown here is derived from an EMBL/GenBank/DDBJ whole genome shotgun (WGS) entry which is preliminary data.</text>
</comment>
<protein>
    <recommendedName>
        <fullName evidence="3">DUF4377 domain-containing protein</fullName>
    </recommendedName>
</protein>
<sequence length="203" mass="23121">MKNLIVLLLAICLISCKKEATYGPLNLKDGQQVELLIDHRLGSDKDILLKLPENEQAGASLAGFEQREPGYTYRIRAVFHYDANPPADGSSYYYEFLNVISKEQYKGTESFDIQLIVSYIPGGPIIRLNKQGTDYYFSDKIQFTLANATVGSQLEEIWKNVQEIRANWQTGQRPKWKAIKATVIHDPQKFGKAYLVQKIEFTP</sequence>
<dbReference type="Proteomes" id="UP000245391">
    <property type="component" value="Unassembled WGS sequence"/>
</dbReference>
<name>A0A317F6Y0_9SPHI</name>
<dbReference type="AlphaFoldDB" id="A0A317F6Y0"/>
<evidence type="ECO:0000313" key="1">
    <source>
        <dbReference type="EMBL" id="PWS33278.1"/>
    </source>
</evidence>
<gene>
    <name evidence="1" type="ORF">DF947_01240</name>
</gene>
<proteinExistence type="predicted"/>
<dbReference type="EMBL" id="QGNY01000001">
    <property type="protein sequence ID" value="PWS33278.1"/>
    <property type="molecule type" value="Genomic_DNA"/>
</dbReference>
<dbReference type="OrthoDB" id="762500at2"/>